<name>A0A7C8MFS8_9PLEO</name>
<dbReference type="OrthoDB" id="5427977at2759"/>
<reference evidence="3 4" key="1">
    <citation type="submission" date="2020-01" db="EMBL/GenBank/DDBJ databases">
        <authorList>
            <consortium name="DOE Joint Genome Institute"/>
            <person name="Haridas S."/>
            <person name="Albert R."/>
            <person name="Binder M."/>
            <person name="Bloem J."/>
            <person name="Labutti K."/>
            <person name="Salamov A."/>
            <person name="Andreopoulos B."/>
            <person name="Baker S.E."/>
            <person name="Barry K."/>
            <person name="Bills G."/>
            <person name="Bluhm B.H."/>
            <person name="Cannon C."/>
            <person name="Castanera R."/>
            <person name="Culley D.E."/>
            <person name="Daum C."/>
            <person name="Ezra D."/>
            <person name="Gonzalez J.B."/>
            <person name="Henrissat B."/>
            <person name="Kuo A."/>
            <person name="Liang C."/>
            <person name="Lipzen A."/>
            <person name="Lutzoni F."/>
            <person name="Magnuson J."/>
            <person name="Mondo S."/>
            <person name="Nolan M."/>
            <person name="Ohm R."/>
            <person name="Pangilinan J."/>
            <person name="Park H.-J.H."/>
            <person name="Ramirez L."/>
            <person name="Alfaro M."/>
            <person name="Sun H."/>
            <person name="Tritt A."/>
            <person name="Yoshinaga Y."/>
            <person name="Zwiers L.-H.L."/>
            <person name="Turgeon B.G."/>
            <person name="Goodwin S.B."/>
            <person name="Spatafora J.W."/>
            <person name="Crous P.W."/>
            <person name="Grigoriev I.V."/>
        </authorList>
    </citation>
    <scope>NUCLEOTIDE SEQUENCE [LARGE SCALE GENOMIC DNA]</scope>
    <source>
        <strain evidence="3 4">CBS 611.86</strain>
    </source>
</reference>
<gene>
    <name evidence="3" type="ORF">BDV95DRAFT_589974</name>
</gene>
<feature type="region of interest" description="Disordered" evidence="1">
    <location>
        <begin position="1"/>
        <end position="82"/>
    </location>
</feature>
<accession>A0A7C8MFS8</accession>
<keyword evidence="4" id="KW-1185">Reference proteome</keyword>
<evidence type="ECO:0000313" key="3">
    <source>
        <dbReference type="EMBL" id="KAF2877378.1"/>
    </source>
</evidence>
<dbReference type="EMBL" id="JAADJZ010000002">
    <property type="protein sequence ID" value="KAF2877378.1"/>
    <property type="molecule type" value="Genomic_DNA"/>
</dbReference>
<organism evidence="3 4">
    <name type="scientific">Massariosphaeria phaeospora</name>
    <dbReference type="NCBI Taxonomy" id="100035"/>
    <lineage>
        <taxon>Eukaryota</taxon>
        <taxon>Fungi</taxon>
        <taxon>Dikarya</taxon>
        <taxon>Ascomycota</taxon>
        <taxon>Pezizomycotina</taxon>
        <taxon>Dothideomycetes</taxon>
        <taxon>Pleosporomycetidae</taxon>
        <taxon>Pleosporales</taxon>
        <taxon>Pleosporales incertae sedis</taxon>
        <taxon>Massariosphaeria</taxon>
    </lineage>
</organism>
<comment type="caution">
    <text evidence="3">The sequence shown here is derived from an EMBL/GenBank/DDBJ whole genome shotgun (WGS) entry which is preliminary data.</text>
</comment>
<sequence length="541" mass="61176">MSSFDRPGFASHHQYGHPPGPQNGNGQQYLPPAHLSMHLNPSAGQFHPSQGSSIPSKISNGTNGARVQPRQVGHQASQPSLRDFEETVSDLIKEQTALRTDVEDLKKMYNNLHTSTEQLKNGGWSVNVGPFRSQPAKDFEKKLDQLTQEVKAVDTTKGTASSGTLPPHLRGKPVEGGQKLLPPHMRKGDINESENNNSVKNPLATDGPVDSPTIYRQVPEPELTPPMGSPTTTFTPDIPIETIENGTSVSKDWMPHYIRSLPGLSPSVASTIPITNNMQTFSADFIRNQLDGMLWSPGMYFIPPTPQNSTCMLPDRTYYTLDPKNEPYLPKHPGQHGAKLTAFFNGNPDDEFYNRLDAEINPYENVPMFILMKDTTNRDRYVYFGHYSQTRWSDKLSYDEITSVVPHHVKQYWAAELSAAGRPAWVTNQLMKHFFPKPEYEGRMPDDLAEGSVSNDDETKQEEHVLRDVKKYVQALKSWEKDARLKTQLIKKEFVLQAFERADADDPPALRLWWEYLQCVDWKTDFYDLMVTLQSRTAAYE</sequence>
<feature type="domain" description="DUF6697" evidence="2">
    <location>
        <begin position="280"/>
        <end position="532"/>
    </location>
</feature>
<feature type="compositionally biased region" description="Low complexity" evidence="1">
    <location>
        <begin position="12"/>
        <end position="29"/>
    </location>
</feature>
<dbReference type="Pfam" id="PF20411">
    <property type="entry name" value="DUF6697"/>
    <property type="match status" value="1"/>
</dbReference>
<protein>
    <recommendedName>
        <fullName evidence="2">DUF6697 domain-containing protein</fullName>
    </recommendedName>
</protein>
<feature type="region of interest" description="Disordered" evidence="1">
    <location>
        <begin position="154"/>
        <end position="237"/>
    </location>
</feature>
<evidence type="ECO:0000313" key="4">
    <source>
        <dbReference type="Proteomes" id="UP000481861"/>
    </source>
</evidence>
<evidence type="ECO:0000259" key="2">
    <source>
        <dbReference type="Pfam" id="PF20411"/>
    </source>
</evidence>
<dbReference type="Proteomes" id="UP000481861">
    <property type="component" value="Unassembled WGS sequence"/>
</dbReference>
<proteinExistence type="predicted"/>
<evidence type="ECO:0000256" key="1">
    <source>
        <dbReference type="SAM" id="MobiDB-lite"/>
    </source>
</evidence>
<dbReference type="AlphaFoldDB" id="A0A7C8MFS8"/>
<dbReference type="InterPro" id="IPR046520">
    <property type="entry name" value="DUF6697"/>
</dbReference>
<feature type="compositionally biased region" description="Polar residues" evidence="1">
    <location>
        <begin position="47"/>
        <end position="65"/>
    </location>
</feature>